<proteinExistence type="predicted"/>
<feature type="transmembrane region" description="Helical" evidence="1">
    <location>
        <begin position="71"/>
        <end position="97"/>
    </location>
</feature>
<dbReference type="EMBL" id="RBVX01000029">
    <property type="protein sequence ID" value="RSL31007.1"/>
    <property type="molecule type" value="Genomic_DNA"/>
</dbReference>
<reference evidence="2 3" key="1">
    <citation type="submission" date="2018-10" db="EMBL/GenBank/DDBJ databases">
        <title>Draft genome sequence of Bacillus salarius IM0101, isolated from a hypersaline soil in Inner Mongolia, China.</title>
        <authorList>
            <person name="Yamprayoonswat W."/>
            <person name="Boonvisut S."/>
            <person name="Jumpathong W."/>
            <person name="Sittihan S."/>
            <person name="Ruangsuj P."/>
            <person name="Wanthongcharoen S."/>
            <person name="Thongpramul N."/>
            <person name="Pimmason S."/>
            <person name="Yu B."/>
            <person name="Yasawong M."/>
        </authorList>
    </citation>
    <scope>NUCLEOTIDE SEQUENCE [LARGE SCALE GENOMIC DNA]</scope>
    <source>
        <strain evidence="2 3">IM0101</strain>
    </source>
</reference>
<dbReference type="InterPro" id="IPR008407">
    <property type="entry name" value="Brnchd-chn_aa_trnsp_AzlD"/>
</dbReference>
<protein>
    <submittedName>
        <fullName evidence="2">AzlD domain-containing protein</fullName>
    </submittedName>
</protein>
<dbReference type="RefSeq" id="WP_125559457.1">
    <property type="nucleotide sequence ID" value="NZ_RBVX01000029.1"/>
</dbReference>
<keyword evidence="1" id="KW-1133">Transmembrane helix</keyword>
<gene>
    <name evidence="2" type="ORF">D7Z54_22945</name>
</gene>
<name>A0A3R9QI91_9BACI</name>
<dbReference type="Proteomes" id="UP000275076">
    <property type="component" value="Unassembled WGS sequence"/>
</dbReference>
<dbReference type="OrthoDB" id="9811308at2"/>
<sequence>MSLDIFLIIAGMAVVTYIPRMLPLVFFNTKNIPPKLEGILQNVPYAALGALIFPGALMIHDNFVFGLIGTAAAFSISFLGGSLITVVLGSIVVLTLLTPLF</sequence>
<comment type="caution">
    <text evidence="2">The sequence shown here is derived from an EMBL/GenBank/DDBJ whole genome shotgun (WGS) entry which is preliminary data.</text>
</comment>
<keyword evidence="1" id="KW-0472">Membrane</keyword>
<feature type="transmembrane region" description="Helical" evidence="1">
    <location>
        <begin position="39"/>
        <end position="59"/>
    </location>
</feature>
<accession>A0A3R9QI91</accession>
<organism evidence="2 3">
    <name type="scientific">Salibacterium salarium</name>
    <dbReference type="NCBI Taxonomy" id="284579"/>
    <lineage>
        <taxon>Bacteria</taxon>
        <taxon>Bacillati</taxon>
        <taxon>Bacillota</taxon>
        <taxon>Bacilli</taxon>
        <taxon>Bacillales</taxon>
        <taxon>Bacillaceae</taxon>
    </lineage>
</organism>
<feature type="transmembrane region" description="Helical" evidence="1">
    <location>
        <begin position="6"/>
        <end position="27"/>
    </location>
</feature>
<evidence type="ECO:0000256" key="1">
    <source>
        <dbReference type="SAM" id="Phobius"/>
    </source>
</evidence>
<dbReference type="AlphaFoldDB" id="A0A3R9QI91"/>
<dbReference type="Pfam" id="PF05437">
    <property type="entry name" value="AzlD"/>
    <property type="match status" value="1"/>
</dbReference>
<evidence type="ECO:0000313" key="3">
    <source>
        <dbReference type="Proteomes" id="UP000275076"/>
    </source>
</evidence>
<keyword evidence="1" id="KW-0812">Transmembrane</keyword>
<keyword evidence="3" id="KW-1185">Reference proteome</keyword>
<evidence type="ECO:0000313" key="2">
    <source>
        <dbReference type="EMBL" id="RSL31007.1"/>
    </source>
</evidence>